<dbReference type="Proteomes" id="UP000749559">
    <property type="component" value="Unassembled WGS sequence"/>
</dbReference>
<evidence type="ECO:0000256" key="3">
    <source>
        <dbReference type="ARBA" id="ARBA00022490"/>
    </source>
</evidence>
<dbReference type="PROSITE" id="PS50835">
    <property type="entry name" value="IG_LIKE"/>
    <property type="match status" value="3"/>
</dbReference>
<dbReference type="Pfam" id="PF00041">
    <property type="entry name" value="fn3"/>
    <property type="match status" value="11"/>
</dbReference>
<dbReference type="Gene3D" id="1.10.510.10">
    <property type="entry name" value="Transferase(Phosphotransferase) domain 1"/>
    <property type="match status" value="2"/>
</dbReference>
<dbReference type="InterPro" id="IPR003598">
    <property type="entry name" value="Ig_sub2"/>
</dbReference>
<sequence>MPMEAPRILSENKDDRTLDLGWSPADYRTFAKRVPITYVIEVQTPPSSDWKRKYDGIKDNNYTIKDVDPLQDYKFRVIAENEFGPSSPSLPVDKNGTREKPREIPPLPPAEMPTFSDLKDTSLRLSWLPAERQPNTKPSPLWYNIEVCSPSDNDWSKLSSNWPDPFYDVRGLDPLKNYNFRVRAENDFGLSDPSPIAEFKRTPKEPPKAKEPQLFLPPNMPVEAPYFNDRGDDFVLLSWAPANDEPNSKPSPITYTIEYQDPPLSEWKTLTSDLPDPSYKIGNLDPGKDYRYRVFAVNEFGKSSPTIAVTREGLRDLRAAVPPRAPAEVPYFSEPPEGLTLNWYPSSYPTYAKPSPITYTVERQDPPSPDWYKVAGGIPDTFFRLTDLNPDNDYKFRIRAENEFGVSEPSLPVKRPKLKPQKPAEDMLPGLPPLGLKEKPWLSDISDNDCVINWAPSGPAEGSRPSPIHYGIDIMEPNSSDWTPYKRGLDGPSYRIGDLNPEKDYRFRVIPENEFGQSVPSLGVTKEGVMDLSVGVPPRSPFDAPTISNSTGTDLTLSWFPSKLSPNAKPSPISYIVEMQSPPAFTWNKLVGGLPDTTYDVHNLLPEDNYQFRVRAENEYGQSEPSLPVKREKPRTKTEYLALLPPYAPRGTPYISDVGKSDCVLNWEVALPQENSKPSPITYHIESNTPPMSSWKRLRSDLPDTKFRISNLDPHKDYQFRVKAVNDFGSSEPTPAVKKEGVKREEPDFDQTIAVPPRAPLDVPYITNLADTSFTLNWSPARLAPMSKPSPITYSIEVQDPPSFDWKKIFDGISDTCYNIGDIDPKKDYRYRVRAHNEFGVSEPTMAARLDRREKEDEYALTVPPRSPPDTPFFTDKTDTSVILNWSPAKPAAYGKPSPITYIIEFQELPDFDWKRLKGGINDTSHPINNLDAGRDYRFRVRAENEFGVSEPSTSVHRDKIEKDEDKFITVPPKAPSDIPYFTNRKPESLTLNWNPARMPPYSKPSPITYIIEVLEPTDMDWRRIHEGIDGISFDLDGLDPNKEYKYRIRAHNEYGNSEPSMTVRREKPKRDDDHLMALPPRSPPDAPHVINLTDNSFTLTWSPSDVPTYGKKSPITYSVEYQEPHGYTWKKLVDGLSDPTYGVKDFKPDLGDWKYRVRASNEYGTSEPTRHVTVGGKKEKTIEDLYGRGAPPRMPSDVPKITNATHKGLALTWKKAKPATLGKPGPCTYIVEYQEPPSGDWKRKLEDIKELTADIPDLDPSKEYRFRIRAKNEYGESEPGRSAYRDRLLKDTVDHAPFGGRRGSSTFTREAPPLPPTEAPYISQKADNNVVLCWGPGKLSPYCKQVPIKYIVEMQTLPSVEWKRVQDGIPECTTQVNDLVKDKDYKFRVKSQNEFGESEPSRPCFRERQWDIGFDKPDSGLAVPPSFVYQEEGDLTQYGVEGYTAKVTCTVHAWPHPRLKWFLNGEKIDLGGRYSAYLDDKGVCTLEFDHMSWDDVGTYKCYAENEYGESSWTVKFEMADPPTFLEPLKNLTIPLWGSGKLECRVDGLPYPKLSWNKDWRTLPESHRIRIKRKDKDHWVLSLDNVIGRDTGLYICVAENIAGKVHCIANVTIDEKATFLSDIQFKPTKVEDFYHTLEEIGRGRYGIVRRMIEKSTGCEFAAKFLRARNEKMKEELRHEMETLRLCKHRNIVDLVDAYETERRIVLVMELVNGPELVDKVIAEDSWTESEAAFFVRQILDAVRHMHSHNVLHLDLKLENIHLANNTSDEIKVTDFGFARRYNPKVPLKFHYGTPEFAAPETVNDDSVSYATDVWSVGVIAYILLSGLSPFGGASDKETLEKIQKVDWSFDSDVFANISDEAKDFVTRILQLNPLDRMSVEECLMHPFIQLAENRGEGPKINLDRLHVLHTRSRWLRVAGHVKNVVQMKPLSELMVDIPMFQVPQLLIPEMGLDFEGERPPPTPLREGSPSSTATFEHSIFSPPGLMSPPGLFSPPPSLLSPGGAAGGLAPGGWGEYASSEGGASSHKLRVMRAPSPMIIGSDTVTSGSEDDVELQDEDNWAEWSTMYQQGPDTCLLPLGDKSLPVRLRAYKRSDGKPHPELNVQIPSIDSPILDSSVDREYQIAQKTLQERRTLKDVDKENLPKVKLKKVKKKKVTDRTVGGQMRMLVEEDDDEDDTIRRRSAKSTPPKRKRMGEVCPPVFREKVNDTAYSVGDYVTLKCRIVGSPHPSVTWYRNEELLHSGGRVRCTYTSDGRASLTVLSAKPNDEGIYKCVARNKLGRVSCRARLLVGDIPERPGRPTVTQVSSQEAFIIWDAPKSDGNTHIIAYKVDYRRHGDDRWTTGTYTIGECALINNLEDDTIYRFRVSCINQFGASPYSWASIECKTKSKGAANLDIDQDTKRILLRSRQATERPSPTSSPSGTPRAMSPVDGEDIDVDKVKGADREVFLQEITPEKFYDFHTELWRGKFSIIRNCHPIDGSSKQRAAKISLFNSEKEKECLQEYEVLKLVRQEHIVRLLEAFQTTEYVCLIFEKLHGEDVTRYLSFKTKYTEELVSKVIRQVMDAIQYLHHHGIVHLNLAPANILMVSRRRLKVKVIDFGCAQQILTDDGEPSERHGRTEFMAPEMVNKDLCGVGADIWGIGVLTFILLSGVSPFRGESDEETTSNINYLNYDAHDLYDSITKEALKFIYQTLKRVPVNRLTLEECLDHKFLQVSKKMVEKRENTIFSTNRIKQFAEEYRLRRKAEATRNDQLLHAFGCGDAASAMDSDVDI</sequence>
<evidence type="ECO:0000256" key="5">
    <source>
        <dbReference type="ARBA" id="ARBA00023157"/>
    </source>
</evidence>
<dbReference type="SMART" id="SM00408">
    <property type="entry name" value="IGc2"/>
    <property type="match status" value="3"/>
</dbReference>
<keyword evidence="6" id="KW-0393">Immunoglobulin domain</keyword>
<keyword evidence="9" id="KW-1185">Reference proteome</keyword>
<dbReference type="EMBL" id="CAIIXF020000007">
    <property type="protein sequence ID" value="CAH1789060.1"/>
    <property type="molecule type" value="Genomic_DNA"/>
</dbReference>
<dbReference type="GO" id="GO:0005524">
    <property type="term" value="F:ATP binding"/>
    <property type="evidence" value="ECO:0007669"/>
    <property type="project" value="UniProtKB-UniRule"/>
</dbReference>
<comment type="subcellular location">
    <subcellularLocation>
        <location evidence="1">Cytoplasm</location>
    </subcellularLocation>
</comment>
<dbReference type="PROSITE" id="PS50011">
    <property type="entry name" value="PROTEIN_KINASE_DOM"/>
    <property type="match status" value="2"/>
</dbReference>
<proteinExistence type="inferred from homology"/>
<organism evidence="8 9">
    <name type="scientific">Owenia fusiformis</name>
    <name type="common">Polychaete worm</name>
    <dbReference type="NCBI Taxonomy" id="6347"/>
    <lineage>
        <taxon>Eukaryota</taxon>
        <taxon>Metazoa</taxon>
        <taxon>Spiralia</taxon>
        <taxon>Lophotrochozoa</taxon>
        <taxon>Annelida</taxon>
        <taxon>Polychaeta</taxon>
        <taxon>Sedentaria</taxon>
        <taxon>Canalipalpata</taxon>
        <taxon>Sabellida</taxon>
        <taxon>Oweniida</taxon>
        <taxon>Oweniidae</taxon>
        <taxon>Owenia</taxon>
    </lineage>
</organism>
<dbReference type="FunFam" id="2.60.40.10:FF:000032">
    <property type="entry name" value="palladin isoform X1"/>
    <property type="match status" value="2"/>
</dbReference>
<dbReference type="Gene3D" id="3.30.200.20">
    <property type="entry name" value="Phosphorylase Kinase, domain 1"/>
    <property type="match status" value="2"/>
</dbReference>
<keyword evidence="4" id="KW-0677">Repeat</keyword>
<dbReference type="SUPFAM" id="SSF56112">
    <property type="entry name" value="Protein kinase-like (PK-like)"/>
    <property type="match status" value="2"/>
</dbReference>
<dbReference type="GO" id="GO:0004672">
    <property type="term" value="F:protein kinase activity"/>
    <property type="evidence" value="ECO:0007669"/>
    <property type="project" value="InterPro"/>
</dbReference>
<feature type="region of interest" description="Disordered" evidence="7">
    <location>
        <begin position="411"/>
        <end position="431"/>
    </location>
</feature>
<dbReference type="PANTHER" id="PTHR13817">
    <property type="entry name" value="TITIN"/>
    <property type="match status" value="1"/>
</dbReference>
<dbReference type="InterPro" id="IPR011009">
    <property type="entry name" value="Kinase-like_dom_sf"/>
</dbReference>
<dbReference type="GO" id="GO:0005737">
    <property type="term" value="C:cytoplasm"/>
    <property type="evidence" value="ECO:0007669"/>
    <property type="project" value="UniProtKB-SubCell"/>
</dbReference>
<dbReference type="InterPro" id="IPR036179">
    <property type="entry name" value="Ig-like_dom_sf"/>
</dbReference>
<dbReference type="SMART" id="SM00220">
    <property type="entry name" value="S_TKc"/>
    <property type="match status" value="2"/>
</dbReference>
<feature type="compositionally biased region" description="Basic residues" evidence="7">
    <location>
        <begin position="2180"/>
        <end position="2192"/>
    </location>
</feature>
<dbReference type="InterPro" id="IPR000719">
    <property type="entry name" value="Prot_kinase_dom"/>
</dbReference>
<feature type="region of interest" description="Disordered" evidence="7">
    <location>
        <begin position="1299"/>
        <end position="1322"/>
    </location>
</feature>
<dbReference type="InterPro" id="IPR017441">
    <property type="entry name" value="Protein_kinase_ATP_BS"/>
</dbReference>
<feature type="region of interest" description="Disordered" evidence="7">
    <location>
        <begin position="86"/>
        <end position="115"/>
    </location>
</feature>
<dbReference type="InterPro" id="IPR003599">
    <property type="entry name" value="Ig_sub"/>
</dbReference>
<feature type="region of interest" description="Disordered" evidence="7">
    <location>
        <begin position="193"/>
        <end position="215"/>
    </location>
</feature>
<dbReference type="SMART" id="SM00060">
    <property type="entry name" value="FN3"/>
    <property type="match status" value="14"/>
</dbReference>
<name>A0A8J1UG38_OWEFU</name>
<comment type="similarity">
    <text evidence="2">Belongs to the protein kinase superfamily. CAMK Ser/Thr protein kinase family.</text>
</comment>
<evidence type="ECO:0000256" key="6">
    <source>
        <dbReference type="ARBA" id="ARBA00023319"/>
    </source>
</evidence>
<dbReference type="CDD" id="cd00063">
    <property type="entry name" value="FN3"/>
    <property type="match status" value="14"/>
</dbReference>
<dbReference type="InterPro" id="IPR050964">
    <property type="entry name" value="Striated_Muscle_Regulatory"/>
</dbReference>
<dbReference type="PROSITE" id="PS50853">
    <property type="entry name" value="FN3"/>
    <property type="match status" value="14"/>
</dbReference>
<evidence type="ECO:0000256" key="1">
    <source>
        <dbReference type="ARBA" id="ARBA00004496"/>
    </source>
</evidence>
<evidence type="ECO:0000313" key="8">
    <source>
        <dbReference type="EMBL" id="CAH1789060.1"/>
    </source>
</evidence>
<protein>
    <submittedName>
        <fullName evidence="8">Uncharacterized protein</fullName>
    </submittedName>
</protein>
<keyword evidence="5" id="KW-1015">Disulfide bond</keyword>
<feature type="compositionally biased region" description="Basic and acidic residues" evidence="7">
    <location>
        <begin position="198"/>
        <end position="211"/>
    </location>
</feature>
<dbReference type="Pfam" id="PF00069">
    <property type="entry name" value="Pkinase"/>
    <property type="match status" value="2"/>
</dbReference>
<evidence type="ECO:0000256" key="4">
    <source>
        <dbReference type="ARBA" id="ARBA00022737"/>
    </source>
</evidence>
<dbReference type="SMART" id="SM00409">
    <property type="entry name" value="IG"/>
    <property type="match status" value="3"/>
</dbReference>
<feature type="compositionally biased region" description="Low complexity" evidence="7">
    <location>
        <begin position="2413"/>
        <end position="2423"/>
    </location>
</feature>
<dbReference type="InterPro" id="IPR007110">
    <property type="entry name" value="Ig-like_dom"/>
</dbReference>
<dbReference type="InterPro" id="IPR003961">
    <property type="entry name" value="FN3_dom"/>
</dbReference>
<dbReference type="InterPro" id="IPR013783">
    <property type="entry name" value="Ig-like_fold"/>
</dbReference>
<dbReference type="InterPro" id="IPR036116">
    <property type="entry name" value="FN3_sf"/>
</dbReference>
<dbReference type="SUPFAM" id="SSF48726">
    <property type="entry name" value="Immunoglobulin"/>
    <property type="match status" value="3"/>
</dbReference>
<dbReference type="FunFam" id="2.60.40.10:FF:000425">
    <property type="entry name" value="Myosin light chain kinase"/>
    <property type="match status" value="1"/>
</dbReference>
<feature type="region of interest" description="Disordered" evidence="7">
    <location>
        <begin position="2406"/>
        <end position="2433"/>
    </location>
</feature>
<dbReference type="CDD" id="cd00096">
    <property type="entry name" value="Ig"/>
    <property type="match status" value="1"/>
</dbReference>
<feature type="region of interest" description="Disordered" evidence="7">
    <location>
        <begin position="2170"/>
        <end position="2194"/>
    </location>
</feature>
<dbReference type="PANTHER" id="PTHR13817:SF151">
    <property type="entry name" value="TITIN"/>
    <property type="match status" value="1"/>
</dbReference>
<dbReference type="InterPro" id="IPR013098">
    <property type="entry name" value="Ig_I-set"/>
</dbReference>
<evidence type="ECO:0000256" key="2">
    <source>
        <dbReference type="ARBA" id="ARBA00006692"/>
    </source>
</evidence>
<comment type="caution">
    <text evidence="8">The sequence shown here is derived from an EMBL/GenBank/DDBJ whole genome shotgun (WGS) entry which is preliminary data.</text>
</comment>
<dbReference type="SUPFAM" id="SSF49265">
    <property type="entry name" value="Fibronectin type III"/>
    <property type="match status" value="7"/>
</dbReference>
<dbReference type="PROSITE" id="PS00107">
    <property type="entry name" value="PROTEIN_KINASE_ATP"/>
    <property type="match status" value="1"/>
</dbReference>
<reference evidence="8" key="1">
    <citation type="submission" date="2022-03" db="EMBL/GenBank/DDBJ databases">
        <authorList>
            <person name="Martin C."/>
        </authorList>
    </citation>
    <scope>NUCLEOTIDE SEQUENCE</scope>
</reference>
<dbReference type="Pfam" id="PF07679">
    <property type="entry name" value="I-set"/>
    <property type="match status" value="3"/>
</dbReference>
<evidence type="ECO:0000313" key="9">
    <source>
        <dbReference type="Proteomes" id="UP000749559"/>
    </source>
</evidence>
<dbReference type="Gene3D" id="2.60.40.10">
    <property type="entry name" value="Immunoglobulins"/>
    <property type="match status" value="17"/>
</dbReference>
<keyword evidence="3" id="KW-0963">Cytoplasm</keyword>
<dbReference type="OrthoDB" id="2570713at2759"/>
<gene>
    <name evidence="8" type="ORF">OFUS_LOCUS14485</name>
</gene>
<evidence type="ECO:0000256" key="7">
    <source>
        <dbReference type="SAM" id="MobiDB-lite"/>
    </source>
</evidence>
<accession>A0A8J1UG38</accession>